<sequence>MDRDVETISAEVKIYKSELEQAEGSLRYDPDNEGQQQLVASYQELIAELEKELAAAEEKEAEKKAQAARRRTTSPPPEKWSKANHPKFQEEIRKAAAAAAPASAEESRGTVAWKVNDIVMARWSGDHKLYQAKITSITGSSSAPKFMVLFLGYGNTDTVELKDIIPLANESKKRKADGSPVMPAGPATPGSSSVISAAADIDPNLANQVRKEPSKLNDGPSKPTKKSRTMKRNKDLESSKSKWQDFQGMKGKQGNKAMKKDSMFRVSDDYNARVGFTGSGKPMRKDAARTRHNYQALEDE</sequence>
<evidence type="ECO:0000313" key="7">
    <source>
        <dbReference type="Proteomes" id="UP000800092"/>
    </source>
</evidence>
<gene>
    <name evidence="6" type="ORF">EV356DRAFT_108050</name>
</gene>
<dbReference type="SUPFAM" id="SSF63748">
    <property type="entry name" value="Tudor/PWWP/MBT"/>
    <property type="match status" value="1"/>
</dbReference>
<protein>
    <recommendedName>
        <fullName evidence="5">Tudor domain-containing protein</fullName>
    </recommendedName>
</protein>
<dbReference type="PROSITE" id="PS50304">
    <property type="entry name" value="TUDOR"/>
    <property type="match status" value="1"/>
</dbReference>
<accession>A0A6A6HPH8</accession>
<reference evidence="6" key="1">
    <citation type="journal article" date="2020" name="Stud. Mycol.">
        <title>101 Dothideomycetes genomes: a test case for predicting lifestyles and emergence of pathogens.</title>
        <authorList>
            <person name="Haridas S."/>
            <person name="Albert R."/>
            <person name="Binder M."/>
            <person name="Bloem J."/>
            <person name="Labutti K."/>
            <person name="Salamov A."/>
            <person name="Andreopoulos B."/>
            <person name="Baker S."/>
            <person name="Barry K."/>
            <person name="Bills G."/>
            <person name="Bluhm B."/>
            <person name="Cannon C."/>
            <person name="Castanera R."/>
            <person name="Culley D."/>
            <person name="Daum C."/>
            <person name="Ezra D."/>
            <person name="Gonzalez J."/>
            <person name="Henrissat B."/>
            <person name="Kuo A."/>
            <person name="Liang C."/>
            <person name="Lipzen A."/>
            <person name="Lutzoni F."/>
            <person name="Magnuson J."/>
            <person name="Mondo S."/>
            <person name="Nolan M."/>
            <person name="Ohm R."/>
            <person name="Pangilinan J."/>
            <person name="Park H.-J."/>
            <person name="Ramirez L."/>
            <person name="Alfaro M."/>
            <person name="Sun H."/>
            <person name="Tritt A."/>
            <person name="Yoshinaga Y."/>
            <person name="Zwiers L.-H."/>
            <person name="Turgeon B."/>
            <person name="Goodwin S."/>
            <person name="Spatafora J."/>
            <person name="Crous P."/>
            <person name="Grigoriev I."/>
        </authorList>
    </citation>
    <scope>NUCLEOTIDE SEQUENCE</scope>
    <source>
        <strain evidence="6">Tuck. ex Michener</strain>
    </source>
</reference>
<dbReference type="GO" id="GO:0005737">
    <property type="term" value="C:cytoplasm"/>
    <property type="evidence" value="ECO:0007669"/>
    <property type="project" value="InterPro"/>
</dbReference>
<dbReference type="GO" id="GO:0006397">
    <property type="term" value="P:mRNA processing"/>
    <property type="evidence" value="ECO:0007669"/>
    <property type="project" value="InterPro"/>
</dbReference>
<feature type="domain" description="Tudor" evidence="5">
    <location>
        <begin position="112"/>
        <end position="174"/>
    </location>
</feature>
<dbReference type="OrthoDB" id="79171at2759"/>
<dbReference type="AlphaFoldDB" id="A0A6A6HPH8"/>
<proteinExistence type="inferred from homology"/>
<comment type="similarity">
    <text evidence="2">Belongs to the SMN family.</text>
</comment>
<dbReference type="EMBL" id="ML991772">
    <property type="protein sequence ID" value="KAF2239698.1"/>
    <property type="molecule type" value="Genomic_DNA"/>
</dbReference>
<evidence type="ECO:0000256" key="1">
    <source>
        <dbReference type="ARBA" id="ARBA00004408"/>
    </source>
</evidence>
<dbReference type="Pfam" id="PF06003">
    <property type="entry name" value="SMN_Tudor"/>
    <property type="match status" value="1"/>
</dbReference>
<dbReference type="InterPro" id="IPR002999">
    <property type="entry name" value="Tudor"/>
</dbReference>
<feature type="region of interest" description="Disordered" evidence="4">
    <location>
        <begin position="171"/>
        <end position="300"/>
    </location>
</feature>
<keyword evidence="3" id="KW-0539">Nucleus</keyword>
<organism evidence="6 7">
    <name type="scientific">Viridothelium virens</name>
    <name type="common">Speckled blister lichen</name>
    <name type="synonym">Trypethelium virens</name>
    <dbReference type="NCBI Taxonomy" id="1048519"/>
    <lineage>
        <taxon>Eukaryota</taxon>
        <taxon>Fungi</taxon>
        <taxon>Dikarya</taxon>
        <taxon>Ascomycota</taxon>
        <taxon>Pezizomycotina</taxon>
        <taxon>Dothideomycetes</taxon>
        <taxon>Dothideomycetes incertae sedis</taxon>
        <taxon>Trypetheliales</taxon>
        <taxon>Trypetheliaceae</taxon>
        <taxon>Viridothelium</taxon>
    </lineage>
</organism>
<evidence type="ECO:0000259" key="5">
    <source>
        <dbReference type="PROSITE" id="PS50304"/>
    </source>
</evidence>
<dbReference type="Gene3D" id="2.30.30.140">
    <property type="match status" value="1"/>
</dbReference>
<evidence type="ECO:0000256" key="3">
    <source>
        <dbReference type="ARBA" id="ARBA00023242"/>
    </source>
</evidence>
<feature type="compositionally biased region" description="Low complexity" evidence="4">
    <location>
        <begin position="191"/>
        <end position="202"/>
    </location>
</feature>
<dbReference type="SMART" id="SM00333">
    <property type="entry name" value="TUDOR"/>
    <property type="match status" value="1"/>
</dbReference>
<feature type="compositionally biased region" description="Basic and acidic residues" evidence="4">
    <location>
        <begin position="54"/>
        <end position="65"/>
    </location>
</feature>
<feature type="region of interest" description="Disordered" evidence="4">
    <location>
        <begin position="54"/>
        <end position="86"/>
    </location>
</feature>
<name>A0A6A6HPH8_VIRVR</name>
<feature type="compositionally biased region" description="Basic and acidic residues" evidence="4">
    <location>
        <begin position="258"/>
        <end position="271"/>
    </location>
</feature>
<evidence type="ECO:0000256" key="4">
    <source>
        <dbReference type="SAM" id="MobiDB-lite"/>
    </source>
</evidence>
<dbReference type="Proteomes" id="UP000800092">
    <property type="component" value="Unassembled WGS sequence"/>
</dbReference>
<feature type="compositionally biased region" description="Basic and acidic residues" evidence="4">
    <location>
        <begin position="232"/>
        <end position="243"/>
    </location>
</feature>
<keyword evidence="7" id="KW-1185">Reference proteome</keyword>
<evidence type="ECO:0000313" key="6">
    <source>
        <dbReference type="EMBL" id="KAF2239698.1"/>
    </source>
</evidence>
<dbReference type="InterPro" id="IPR010304">
    <property type="entry name" value="SMN_Tudor"/>
</dbReference>
<dbReference type="GO" id="GO:0003723">
    <property type="term" value="F:RNA binding"/>
    <property type="evidence" value="ECO:0007669"/>
    <property type="project" value="InterPro"/>
</dbReference>
<dbReference type="GO" id="GO:0015030">
    <property type="term" value="C:Cajal body"/>
    <property type="evidence" value="ECO:0007669"/>
    <property type="project" value="UniProtKB-SubCell"/>
</dbReference>
<evidence type="ECO:0000256" key="2">
    <source>
        <dbReference type="ARBA" id="ARBA00005371"/>
    </source>
</evidence>
<comment type="subcellular location">
    <subcellularLocation>
        <location evidence="1">Nucleus</location>
        <location evidence="1">Cajal body</location>
    </subcellularLocation>
</comment>